<dbReference type="PANTHER" id="PTHR36427:SF3">
    <property type="entry name" value="LARGE RIBOSOMAL SUBUNIT PROTEIN UL1M"/>
    <property type="match status" value="1"/>
</dbReference>
<keyword evidence="5" id="KW-1185">Reference proteome</keyword>
<dbReference type="STRING" id="1283841.A0A084QG05"/>
<keyword evidence="2" id="KW-0689">Ribosomal protein</keyword>
<dbReference type="GO" id="GO:0003735">
    <property type="term" value="F:structural constituent of ribosome"/>
    <property type="evidence" value="ECO:0007669"/>
    <property type="project" value="TreeGrafter"/>
</dbReference>
<dbReference type="AlphaFoldDB" id="A0A084QG05"/>
<name>A0A084QG05_STAC4</name>
<evidence type="ECO:0000256" key="3">
    <source>
        <dbReference type="ARBA" id="ARBA00023274"/>
    </source>
</evidence>
<evidence type="ECO:0008006" key="6">
    <source>
        <dbReference type="Google" id="ProtNLM"/>
    </source>
</evidence>
<accession>A0A084QG05</accession>
<evidence type="ECO:0000256" key="1">
    <source>
        <dbReference type="ARBA" id="ARBA00010531"/>
    </source>
</evidence>
<dbReference type="OMA" id="EFRVDKH"/>
<keyword evidence="3" id="KW-0687">Ribonucleoprotein</keyword>
<dbReference type="HOGENOM" id="CLU_062853_1_0_1"/>
<dbReference type="InterPro" id="IPR028364">
    <property type="entry name" value="Ribosomal_uL1/biogenesis"/>
</dbReference>
<dbReference type="Pfam" id="PF00687">
    <property type="entry name" value="Ribosomal_L1"/>
    <property type="match status" value="1"/>
</dbReference>
<sequence>MAPIDRCLASMARFSLSQTTRPSVTSLPRLLAPTLVQSRHATAVARKAAPKKRTIPKDFKRHNLKKREFPQYSLCEAMRILRAFEVGKPPTSVKYELHINLKTFRSGPVVKNSVRLPFPVQNDVRIGVICPEDSDIAKEAIAAGAAITGEESLFQAIREERFDFDRLLCHSSSEAALNKAALGKILGPRGLMPNQRMKTIVDDVGKSIRESAGAADFRERQGVIRLAIGQLRHSPEQLKANIQTVLRSVKTDCGALAEDSPKEVHEVIISSTNGPGISLSGKLTHEDDQVTPEALQSVM</sequence>
<dbReference type="GO" id="GO:0005762">
    <property type="term" value="C:mitochondrial large ribosomal subunit"/>
    <property type="evidence" value="ECO:0007669"/>
    <property type="project" value="TreeGrafter"/>
</dbReference>
<dbReference type="FunCoup" id="A0A084QG05">
    <property type="interactions" value="241"/>
</dbReference>
<dbReference type="InterPro" id="IPR023674">
    <property type="entry name" value="Ribosomal_uL1-like"/>
</dbReference>
<reference evidence="4 5" key="1">
    <citation type="journal article" date="2014" name="BMC Genomics">
        <title>Comparative genome sequencing reveals chemotype-specific gene clusters in the toxigenic black mold Stachybotrys.</title>
        <authorList>
            <person name="Semeiks J."/>
            <person name="Borek D."/>
            <person name="Otwinowski Z."/>
            <person name="Grishin N.V."/>
        </authorList>
    </citation>
    <scope>NUCLEOTIDE SEQUENCE [LARGE SCALE GENOMIC DNA]</scope>
    <source>
        <strain evidence="4 5">IBT 40285</strain>
    </source>
</reference>
<dbReference type="OrthoDB" id="1747252at2759"/>
<proteinExistence type="inferred from homology"/>
<dbReference type="Gene3D" id="3.40.50.790">
    <property type="match status" value="1"/>
</dbReference>
<evidence type="ECO:0000313" key="4">
    <source>
        <dbReference type="EMBL" id="KFA62890.1"/>
    </source>
</evidence>
<dbReference type="SUPFAM" id="SSF56808">
    <property type="entry name" value="Ribosomal protein L1"/>
    <property type="match status" value="1"/>
</dbReference>
<evidence type="ECO:0000256" key="2">
    <source>
        <dbReference type="ARBA" id="ARBA00022980"/>
    </source>
</evidence>
<dbReference type="PANTHER" id="PTHR36427">
    <property type="entry name" value="54S RIBOSOMAL PROTEIN L1, MITOCHONDRIAL"/>
    <property type="match status" value="1"/>
</dbReference>
<dbReference type="Proteomes" id="UP000028524">
    <property type="component" value="Unassembled WGS sequence"/>
</dbReference>
<gene>
    <name evidence="4" type="ORF">S40285_02285</name>
</gene>
<dbReference type="EMBL" id="KL660774">
    <property type="protein sequence ID" value="KFA62890.1"/>
    <property type="molecule type" value="Genomic_DNA"/>
</dbReference>
<protein>
    <recommendedName>
        <fullName evidence="6">Ribosomal protein L1</fullName>
    </recommendedName>
</protein>
<comment type="similarity">
    <text evidence="1">Belongs to the universal ribosomal protein uL1 family.</text>
</comment>
<organism evidence="4 5">
    <name type="scientific">Stachybotrys chlorohalonatus (strain IBT 40285)</name>
    <dbReference type="NCBI Taxonomy" id="1283841"/>
    <lineage>
        <taxon>Eukaryota</taxon>
        <taxon>Fungi</taxon>
        <taxon>Dikarya</taxon>
        <taxon>Ascomycota</taxon>
        <taxon>Pezizomycotina</taxon>
        <taxon>Sordariomycetes</taxon>
        <taxon>Hypocreomycetidae</taxon>
        <taxon>Hypocreales</taxon>
        <taxon>Stachybotryaceae</taxon>
        <taxon>Stachybotrys</taxon>
    </lineage>
</organism>
<dbReference type="Gene3D" id="3.30.190.20">
    <property type="match status" value="1"/>
</dbReference>
<dbReference type="CDD" id="cd00403">
    <property type="entry name" value="Ribosomal_L1"/>
    <property type="match status" value="1"/>
</dbReference>
<dbReference type="InterPro" id="IPR016095">
    <property type="entry name" value="Ribosomal_uL1_3-a/b-sand"/>
</dbReference>
<evidence type="ECO:0000313" key="5">
    <source>
        <dbReference type="Proteomes" id="UP000028524"/>
    </source>
</evidence>
<dbReference type="InParanoid" id="A0A084QG05"/>